<dbReference type="GeneID" id="24410185"/>
<dbReference type="eggNOG" id="ENOG502SQFB">
    <property type="taxonomic scope" value="Eukaryota"/>
</dbReference>
<keyword evidence="1" id="KW-0812">Transmembrane</keyword>
<dbReference type="AlphaFoldDB" id="E3QG80"/>
<feature type="transmembrane region" description="Helical" evidence="1">
    <location>
        <begin position="67"/>
        <end position="90"/>
    </location>
</feature>
<name>E3QG80_COLGM</name>
<feature type="transmembrane region" description="Helical" evidence="1">
    <location>
        <begin position="391"/>
        <end position="413"/>
    </location>
</feature>
<gene>
    <name evidence="2" type="ORF">GLRG_04820</name>
</gene>
<protein>
    <submittedName>
        <fullName evidence="2">Uncharacterized protein</fullName>
    </submittedName>
</protein>
<feature type="transmembrane region" description="Helical" evidence="1">
    <location>
        <begin position="497"/>
        <end position="515"/>
    </location>
</feature>
<feature type="transmembrane region" description="Helical" evidence="1">
    <location>
        <begin position="521"/>
        <end position="537"/>
    </location>
</feature>
<dbReference type="OrthoDB" id="3903561at2759"/>
<keyword evidence="1" id="KW-0472">Membrane</keyword>
<sequence length="568" mass="64342">MGSSEAMGPDTPSARSTAPLLVLEGRPRRKSLNVQFKLAKLRQRMWDKRQWKKAATAALKDVGAVDWFATMISIFALGWITALILLTFFLGISSIAWGSNACQPDGNFDVFQNAYNLWSASGFFQITLGWGRLSFADAKAIDVAWDIVFGRGGQALLASTSWRAFADYTAVSMQARPVTYQTFQTIFLQDQPGIWPTFYLARDFVRSRGLQSRVMMTIMVFVAVFILLFPTLGSAMTGYSANNDAYIIGYDGSLKPFSDFKVAAYVIHEAHRINMTGDVVLTYYAVRDVQKYGFYGLEDKESTWMGRSLPAPILNISATWLLPSGEMYGWNWTDPRTGQQPFKDGNQATYAFGNEIYPLSYVKGYGSCQPTRERDSIAESVRESYEWGFSYLQLFILITLLLVWTLCIAYMWIKARLTMRMRRTYDVPKEYKGVLELSDAIRKQLQESDPDDLSHNQLREEIKKRLGGGSIELDRVDAPETYDLWRGTWAYCKDEKWWLFAILGMLGPCVALTLYDNSFGWWMLVPILTAILAMLVGRSIESRCVLVLVGVSLGTVIFLGAWYGQRRS</sequence>
<evidence type="ECO:0000313" key="2">
    <source>
        <dbReference type="EMBL" id="EFQ29676.1"/>
    </source>
</evidence>
<keyword evidence="1" id="KW-1133">Transmembrane helix</keyword>
<reference evidence="3" key="1">
    <citation type="journal article" date="2012" name="Nat. Genet.">
        <title>Lifestyle transitions in plant pathogenic Colletotrichum fungi deciphered by genome and transcriptome analyses.</title>
        <authorList>
            <person name="O'Connell R.J."/>
            <person name="Thon M.R."/>
            <person name="Hacquard S."/>
            <person name="Amyotte S.G."/>
            <person name="Kleemann J."/>
            <person name="Torres M.F."/>
            <person name="Damm U."/>
            <person name="Buiate E.A."/>
            <person name="Epstein L."/>
            <person name="Alkan N."/>
            <person name="Altmueller J."/>
            <person name="Alvarado-Balderrama L."/>
            <person name="Bauser C.A."/>
            <person name="Becker C."/>
            <person name="Birren B.W."/>
            <person name="Chen Z."/>
            <person name="Choi J."/>
            <person name="Crouch J.A."/>
            <person name="Duvick J.P."/>
            <person name="Farman M.A."/>
            <person name="Gan P."/>
            <person name="Heiman D."/>
            <person name="Henrissat B."/>
            <person name="Howard R.J."/>
            <person name="Kabbage M."/>
            <person name="Koch C."/>
            <person name="Kracher B."/>
            <person name="Kubo Y."/>
            <person name="Law A.D."/>
            <person name="Lebrun M.-H."/>
            <person name="Lee Y.-H."/>
            <person name="Miyara I."/>
            <person name="Moore N."/>
            <person name="Neumann U."/>
            <person name="Nordstroem K."/>
            <person name="Panaccione D.G."/>
            <person name="Panstruga R."/>
            <person name="Place M."/>
            <person name="Proctor R.H."/>
            <person name="Prusky D."/>
            <person name="Rech G."/>
            <person name="Reinhardt R."/>
            <person name="Rollins J.A."/>
            <person name="Rounsley S."/>
            <person name="Schardl C.L."/>
            <person name="Schwartz D.C."/>
            <person name="Shenoy N."/>
            <person name="Shirasu K."/>
            <person name="Sikhakolli U.R."/>
            <person name="Stueber K."/>
            <person name="Sukno S.A."/>
            <person name="Sweigard J.A."/>
            <person name="Takano Y."/>
            <person name="Takahara H."/>
            <person name="Trail F."/>
            <person name="van der Does H.C."/>
            <person name="Voll L.M."/>
            <person name="Will I."/>
            <person name="Young S."/>
            <person name="Zeng Q."/>
            <person name="Zhang J."/>
            <person name="Zhou S."/>
            <person name="Dickman M.B."/>
            <person name="Schulze-Lefert P."/>
            <person name="Ver Loren van Themaat E."/>
            <person name="Ma L.-J."/>
            <person name="Vaillancourt L.J."/>
        </authorList>
    </citation>
    <scope>NUCLEOTIDE SEQUENCE [LARGE SCALE GENOMIC DNA]</scope>
    <source>
        <strain evidence="3">M1.001 / M2 / FGSC 10212</strain>
    </source>
</reference>
<feature type="transmembrane region" description="Helical" evidence="1">
    <location>
        <begin position="214"/>
        <end position="233"/>
    </location>
</feature>
<organism evidence="3">
    <name type="scientific">Colletotrichum graminicola (strain M1.001 / M2 / FGSC 10212)</name>
    <name type="common">Maize anthracnose fungus</name>
    <name type="synonym">Glomerella graminicola</name>
    <dbReference type="NCBI Taxonomy" id="645133"/>
    <lineage>
        <taxon>Eukaryota</taxon>
        <taxon>Fungi</taxon>
        <taxon>Dikarya</taxon>
        <taxon>Ascomycota</taxon>
        <taxon>Pezizomycotina</taxon>
        <taxon>Sordariomycetes</taxon>
        <taxon>Hypocreomycetidae</taxon>
        <taxon>Glomerellales</taxon>
        <taxon>Glomerellaceae</taxon>
        <taxon>Colletotrichum</taxon>
        <taxon>Colletotrichum graminicola species complex</taxon>
    </lineage>
</organism>
<evidence type="ECO:0000256" key="1">
    <source>
        <dbReference type="SAM" id="Phobius"/>
    </source>
</evidence>
<keyword evidence="3" id="KW-1185">Reference proteome</keyword>
<dbReference type="Proteomes" id="UP000008782">
    <property type="component" value="Unassembled WGS sequence"/>
</dbReference>
<evidence type="ECO:0000313" key="3">
    <source>
        <dbReference type="Proteomes" id="UP000008782"/>
    </source>
</evidence>
<dbReference type="HOGENOM" id="CLU_024133_0_0_1"/>
<feature type="transmembrane region" description="Helical" evidence="1">
    <location>
        <begin position="544"/>
        <end position="563"/>
    </location>
</feature>
<dbReference type="EMBL" id="GG697346">
    <property type="protein sequence ID" value="EFQ29676.1"/>
    <property type="molecule type" value="Genomic_DNA"/>
</dbReference>
<dbReference type="RefSeq" id="XP_008093696.1">
    <property type="nucleotide sequence ID" value="XM_008095505.1"/>
</dbReference>
<accession>E3QG80</accession>
<proteinExistence type="predicted"/>
<dbReference type="STRING" id="645133.E3QG80"/>
<dbReference type="VEuPathDB" id="FungiDB:GLRG_04820"/>